<evidence type="ECO:0000313" key="2">
    <source>
        <dbReference type="Proteomes" id="UP000612282"/>
    </source>
</evidence>
<dbReference type="Proteomes" id="UP000612282">
    <property type="component" value="Unassembled WGS sequence"/>
</dbReference>
<evidence type="ECO:0008006" key="3">
    <source>
        <dbReference type="Google" id="ProtNLM"/>
    </source>
</evidence>
<evidence type="ECO:0000313" key="1">
    <source>
        <dbReference type="EMBL" id="GID52128.1"/>
    </source>
</evidence>
<accession>A0ABQ3X158</accession>
<dbReference type="EMBL" id="BOMG01000009">
    <property type="protein sequence ID" value="GID52128.1"/>
    <property type="molecule type" value="Genomic_DNA"/>
</dbReference>
<proteinExistence type="predicted"/>
<protein>
    <recommendedName>
        <fullName evidence="3">NTP pyrophosphohydrolase</fullName>
    </recommendedName>
</protein>
<gene>
    <name evidence="1" type="ORF">Aco03nite_005320</name>
</gene>
<name>A0ABQ3X158_9ACTN</name>
<organism evidence="1 2">
    <name type="scientific">Actinoplanes couchii</name>
    <dbReference type="NCBI Taxonomy" id="403638"/>
    <lineage>
        <taxon>Bacteria</taxon>
        <taxon>Bacillati</taxon>
        <taxon>Actinomycetota</taxon>
        <taxon>Actinomycetes</taxon>
        <taxon>Micromonosporales</taxon>
        <taxon>Micromonosporaceae</taxon>
        <taxon>Actinoplanes</taxon>
    </lineage>
</organism>
<comment type="caution">
    <text evidence="1">The sequence shown here is derived from an EMBL/GenBank/DDBJ whole genome shotgun (WGS) entry which is preliminary data.</text>
</comment>
<dbReference type="RefSeq" id="WP_239144854.1">
    <property type="nucleotide sequence ID" value="NZ_BAAAQE010000011.1"/>
</dbReference>
<reference evidence="1 2" key="1">
    <citation type="submission" date="2021-01" db="EMBL/GenBank/DDBJ databases">
        <title>Whole genome shotgun sequence of Actinoplanes couchii NBRC 106145.</title>
        <authorList>
            <person name="Komaki H."/>
            <person name="Tamura T."/>
        </authorList>
    </citation>
    <scope>NUCLEOTIDE SEQUENCE [LARGE SCALE GENOMIC DNA]</scope>
    <source>
        <strain evidence="1 2">NBRC 106145</strain>
    </source>
</reference>
<keyword evidence="2" id="KW-1185">Reference proteome</keyword>
<sequence>MPDGWWRDRAGAAARLRDNLAGLPTSGLPGLLGPIEVILVLEGKARNVPQSPGGVRIERATGSGDDKIVDLVRGTTPARRTVVVTADRGLRERVTALGAEVRGPSSVPR</sequence>